<dbReference type="PROSITE" id="PS51257">
    <property type="entry name" value="PROKAR_LIPOPROTEIN"/>
    <property type="match status" value="1"/>
</dbReference>
<dbReference type="RefSeq" id="WP_379020255.1">
    <property type="nucleotide sequence ID" value="NZ_JBHRTA010000009.1"/>
</dbReference>
<proteinExistence type="predicted"/>
<reference evidence="2" key="1">
    <citation type="journal article" date="2019" name="Int. J. Syst. Evol. Microbiol.">
        <title>The Global Catalogue of Microorganisms (GCM) 10K type strain sequencing project: providing services to taxonomists for standard genome sequencing and annotation.</title>
        <authorList>
            <consortium name="The Broad Institute Genomics Platform"/>
            <consortium name="The Broad Institute Genome Sequencing Center for Infectious Disease"/>
            <person name="Wu L."/>
            <person name="Ma J."/>
        </authorList>
    </citation>
    <scope>NUCLEOTIDE SEQUENCE [LARGE SCALE GENOMIC DNA]</scope>
    <source>
        <strain evidence="2">KCTC 52416</strain>
    </source>
</reference>
<comment type="caution">
    <text evidence="1">The sequence shown here is derived from an EMBL/GenBank/DDBJ whole genome shotgun (WGS) entry which is preliminary data.</text>
</comment>
<protein>
    <submittedName>
        <fullName evidence="1">Uncharacterized protein</fullName>
    </submittedName>
</protein>
<evidence type="ECO:0000313" key="1">
    <source>
        <dbReference type="EMBL" id="MFC3196995.1"/>
    </source>
</evidence>
<keyword evidence="2" id="KW-1185">Reference proteome</keyword>
<dbReference type="Proteomes" id="UP001595526">
    <property type="component" value="Unassembled WGS sequence"/>
</dbReference>
<evidence type="ECO:0000313" key="2">
    <source>
        <dbReference type="Proteomes" id="UP001595526"/>
    </source>
</evidence>
<organism evidence="1 2">
    <name type="scientific">Parapedobacter deserti</name>
    <dbReference type="NCBI Taxonomy" id="1912957"/>
    <lineage>
        <taxon>Bacteria</taxon>
        <taxon>Pseudomonadati</taxon>
        <taxon>Bacteroidota</taxon>
        <taxon>Sphingobacteriia</taxon>
        <taxon>Sphingobacteriales</taxon>
        <taxon>Sphingobacteriaceae</taxon>
        <taxon>Parapedobacter</taxon>
    </lineage>
</organism>
<gene>
    <name evidence="1" type="ORF">ACFOET_05145</name>
</gene>
<accession>A0ABV7JFZ3</accession>
<name>A0ABV7JFZ3_9SPHI</name>
<sequence>MKRHYITIALCAMLFSCNQTSTRNQGQETAQNDRMQTTNHEQKNCFLRLDGTAQQDSSFIQLVIRDETVSGIYNVIPQKKDARRGTVLGTLDNGVLDLVWTFAQEGMQDTLRVVFALRNGKLIQKPFVVDPLTGRQLTVDTSSFSVVYEPIDCVTMNGGDYAGSR</sequence>
<dbReference type="EMBL" id="JBHRTA010000009">
    <property type="protein sequence ID" value="MFC3196995.1"/>
    <property type="molecule type" value="Genomic_DNA"/>
</dbReference>